<dbReference type="PROSITE" id="PS51257">
    <property type="entry name" value="PROKAR_LIPOPROTEIN"/>
    <property type="match status" value="1"/>
</dbReference>
<reference evidence="3" key="1">
    <citation type="submission" date="2015-09" db="EMBL/GenBank/DDBJ databases">
        <title>Whole genome sequence of Pseudomonas fluorescens FW300-N2E3.</title>
        <authorList>
            <person name="Ray J."/>
            <person name="Melnyk R."/>
            <person name="Deutschbauer A."/>
        </authorList>
    </citation>
    <scope>NUCLEOTIDE SEQUENCE [LARGE SCALE GENOMIC DNA]</scope>
    <source>
        <strain evidence="3">FW300-N2E3</strain>
    </source>
</reference>
<evidence type="ECO:0000256" key="1">
    <source>
        <dbReference type="SAM" id="SignalP"/>
    </source>
</evidence>
<feature type="chain" id="PRO_5006040263" evidence="1">
    <location>
        <begin position="22"/>
        <end position="337"/>
    </location>
</feature>
<protein>
    <submittedName>
        <fullName evidence="2">Uncharacterized protein</fullName>
    </submittedName>
</protein>
<keyword evidence="1" id="KW-0732">Signal</keyword>
<dbReference type="AlphaFoldDB" id="A0A0N9WHZ7"/>
<reference evidence="2 3" key="2">
    <citation type="journal article" date="2018" name="Nature">
        <title>Mutant phenotypes for thousands of bacterial genes of unknown function.</title>
        <authorList>
            <person name="Price M.N."/>
            <person name="Wetmore K.M."/>
            <person name="Waters R.J."/>
            <person name="Callaghan M."/>
            <person name="Ray J."/>
            <person name="Liu H."/>
            <person name="Kuehl J.V."/>
            <person name="Melnyk R.A."/>
            <person name="Lamson J.S."/>
            <person name="Suh Y."/>
            <person name="Carlson H.K."/>
            <person name="Esquivel Z."/>
            <person name="Sadeeshkumar H."/>
            <person name="Chakraborty R."/>
            <person name="Zane G.M."/>
            <person name="Rubin B.E."/>
            <person name="Wall J.D."/>
            <person name="Visel A."/>
            <person name="Bristow J."/>
            <person name="Blow M.J."/>
            <person name="Arkin A.P."/>
            <person name="Deutschbauer A.M."/>
        </authorList>
    </citation>
    <scope>NUCLEOTIDE SEQUENCE [LARGE SCALE GENOMIC DNA]</scope>
    <source>
        <strain evidence="2 3">FW300-N2E3</strain>
    </source>
</reference>
<proteinExistence type="predicted"/>
<evidence type="ECO:0000313" key="3">
    <source>
        <dbReference type="Proteomes" id="UP000066487"/>
    </source>
</evidence>
<gene>
    <name evidence="2" type="ORF">AO353_26150</name>
</gene>
<accession>A0A0N9WHZ7</accession>
<feature type="signal peptide" evidence="1">
    <location>
        <begin position="1"/>
        <end position="21"/>
    </location>
</feature>
<sequence length="337" mass="37480">MAVKHALWATLLIISCQTTLAAADEEYGSFGAQVSDGSELKHYNALLDQLGHLANFQNLAAVRAGSPVDNHAFLSQLSDIYVQIVKENGASYIPEYKTDTLALKNIDSFRTYALESSLKSAFEPSNETCGAAVVFLYPTLVASTLQDLKPEYIEPKSAPARIAALHQAAQQDLRNDRNVLELMCNATQFQPALTGVDSFLRLLRSDSGSFLMAIAAKEKFPIPQPVLAPKPKEPYPGYSLLTQDDRDRCALYSRWYFHAASMRDRGESPDLTYRKLIELSKLPNYSNPPDLEMVTKMVFMAYPGEAPAMITEKTRNSCMQTLAKHRVENKPFDWNAG</sequence>
<dbReference type="OrthoDB" id="7032470at2"/>
<evidence type="ECO:0000313" key="2">
    <source>
        <dbReference type="EMBL" id="ALI04374.1"/>
    </source>
</evidence>
<dbReference type="Proteomes" id="UP000066487">
    <property type="component" value="Chromosome"/>
</dbReference>
<name>A0A0N9WHZ7_PSEFL</name>
<dbReference type="EMBL" id="CP012830">
    <property type="protein sequence ID" value="ALI04374.1"/>
    <property type="molecule type" value="Genomic_DNA"/>
</dbReference>
<dbReference type="RefSeq" id="WP_054597576.1">
    <property type="nucleotide sequence ID" value="NZ_CP012830.1"/>
</dbReference>
<organism evidence="2 3">
    <name type="scientific">Pseudomonas fluorescens</name>
    <dbReference type="NCBI Taxonomy" id="294"/>
    <lineage>
        <taxon>Bacteria</taxon>
        <taxon>Pseudomonadati</taxon>
        <taxon>Pseudomonadota</taxon>
        <taxon>Gammaproteobacteria</taxon>
        <taxon>Pseudomonadales</taxon>
        <taxon>Pseudomonadaceae</taxon>
        <taxon>Pseudomonas</taxon>
    </lineage>
</organism>